<organism evidence="3 4">
    <name type="scientific">Pseudocohnilembus persalinus</name>
    <name type="common">Ciliate</name>
    <dbReference type="NCBI Taxonomy" id="266149"/>
    <lineage>
        <taxon>Eukaryota</taxon>
        <taxon>Sar</taxon>
        <taxon>Alveolata</taxon>
        <taxon>Ciliophora</taxon>
        <taxon>Intramacronucleata</taxon>
        <taxon>Oligohymenophorea</taxon>
        <taxon>Scuticociliatia</taxon>
        <taxon>Philasterida</taxon>
        <taxon>Pseudocohnilembidae</taxon>
        <taxon>Pseudocohnilembus</taxon>
    </lineage>
</organism>
<dbReference type="Proteomes" id="UP000054937">
    <property type="component" value="Unassembled WGS sequence"/>
</dbReference>
<keyword evidence="1" id="KW-0175">Coiled coil</keyword>
<keyword evidence="4" id="KW-1185">Reference proteome</keyword>
<evidence type="ECO:0000256" key="2">
    <source>
        <dbReference type="SAM" id="MobiDB-lite"/>
    </source>
</evidence>
<dbReference type="EMBL" id="LDAU01000105">
    <property type="protein sequence ID" value="KRX05757.1"/>
    <property type="molecule type" value="Genomic_DNA"/>
</dbReference>
<gene>
    <name evidence="3" type="ORF">PPERSA_09897</name>
</gene>
<evidence type="ECO:0000313" key="3">
    <source>
        <dbReference type="EMBL" id="KRX05757.1"/>
    </source>
</evidence>
<comment type="caution">
    <text evidence="3">The sequence shown here is derived from an EMBL/GenBank/DDBJ whole genome shotgun (WGS) entry which is preliminary data.</text>
</comment>
<feature type="compositionally biased region" description="Basic and acidic residues" evidence="2">
    <location>
        <begin position="92"/>
        <end position="105"/>
    </location>
</feature>
<proteinExistence type="predicted"/>
<accession>A0A0V0QUH3</accession>
<feature type="coiled-coil region" evidence="1">
    <location>
        <begin position="18"/>
        <end position="45"/>
    </location>
</feature>
<evidence type="ECO:0000313" key="4">
    <source>
        <dbReference type="Proteomes" id="UP000054937"/>
    </source>
</evidence>
<feature type="region of interest" description="Disordered" evidence="2">
    <location>
        <begin position="79"/>
        <end position="131"/>
    </location>
</feature>
<feature type="compositionally biased region" description="Polar residues" evidence="2">
    <location>
        <begin position="79"/>
        <end position="89"/>
    </location>
</feature>
<feature type="compositionally biased region" description="Low complexity" evidence="2">
    <location>
        <begin position="107"/>
        <end position="127"/>
    </location>
</feature>
<dbReference type="InParanoid" id="A0A0V0QUH3"/>
<reference evidence="3 4" key="1">
    <citation type="journal article" date="2015" name="Sci. Rep.">
        <title>Genome of the facultative scuticociliatosis pathogen Pseudocohnilembus persalinus provides insight into its virulence through horizontal gene transfer.</title>
        <authorList>
            <person name="Xiong J."/>
            <person name="Wang G."/>
            <person name="Cheng J."/>
            <person name="Tian M."/>
            <person name="Pan X."/>
            <person name="Warren A."/>
            <person name="Jiang C."/>
            <person name="Yuan D."/>
            <person name="Miao W."/>
        </authorList>
    </citation>
    <scope>NUCLEOTIDE SEQUENCE [LARGE SCALE GENOMIC DNA]</scope>
    <source>
        <strain evidence="3">36N120E</strain>
    </source>
</reference>
<evidence type="ECO:0000256" key="1">
    <source>
        <dbReference type="SAM" id="Coils"/>
    </source>
</evidence>
<protein>
    <submittedName>
        <fullName evidence="3">Uncharacterized protein</fullName>
    </submittedName>
</protein>
<name>A0A0V0QUH3_PSEPJ</name>
<dbReference type="AlphaFoldDB" id="A0A0V0QUH3"/>
<sequence length="170" mass="20158">MNIKDIKIEAINLFVKLKLEHKKKIQNLSQNIENKSDLIKVKNSKQIINLIEKQYRKKIRTQELNLTFKKNDQNLFVTPQGNIQQNKIVNDNNDKKEEQQKKDEQQENSISSINSEELKENNFLNNLPEQGADLSNIEKISDINKFSQEEYDEFQKKNRQIMYDEASYPN</sequence>